<dbReference type="InterPro" id="IPR007711">
    <property type="entry name" value="HigB-1"/>
</dbReference>
<dbReference type="SUPFAM" id="SSF143011">
    <property type="entry name" value="RelE-like"/>
    <property type="match status" value="1"/>
</dbReference>
<dbReference type="PANTHER" id="PTHR40266">
    <property type="entry name" value="TOXIN HIGB-1"/>
    <property type="match status" value="1"/>
</dbReference>
<evidence type="ECO:0000313" key="1">
    <source>
        <dbReference type="EMBL" id="BBO99510.1"/>
    </source>
</evidence>
<gene>
    <name evidence="1" type="ORF">SFSGTM_02190</name>
</gene>
<reference evidence="2" key="1">
    <citation type="submission" date="2019-11" db="EMBL/GenBank/DDBJ databases">
        <title>Isolation and characterization of a novel species in the genus Sulfuriferula.</title>
        <authorList>
            <person name="Mochizuki J."/>
            <person name="Kojima H."/>
            <person name="Fukui M."/>
        </authorList>
    </citation>
    <scope>NUCLEOTIDE SEQUENCE [LARGE SCALE GENOMIC DNA]</scope>
    <source>
        <strain evidence="2">SGTM</strain>
    </source>
</reference>
<dbReference type="AlphaFoldDB" id="A0A809RL55"/>
<dbReference type="Pfam" id="PF05015">
    <property type="entry name" value="HigB-like_toxin"/>
    <property type="match status" value="1"/>
</dbReference>
<protein>
    <submittedName>
        <fullName evidence="1">Plasmid maintenance system killer protein</fullName>
    </submittedName>
</protein>
<dbReference type="RefSeq" id="WP_162083554.1">
    <property type="nucleotide sequence ID" value="NZ_AP021881.1"/>
</dbReference>
<name>A0A809RL55_9PROT</name>
<dbReference type="EMBL" id="AP021881">
    <property type="protein sequence ID" value="BBO99510.1"/>
    <property type="molecule type" value="Genomic_DNA"/>
</dbReference>
<accession>A0A809RL55</accession>
<evidence type="ECO:0000313" key="2">
    <source>
        <dbReference type="Proteomes" id="UP000463939"/>
    </source>
</evidence>
<dbReference type="Proteomes" id="UP000463939">
    <property type="component" value="Chromosome"/>
</dbReference>
<organism evidence="1 2">
    <name type="scientific">Sulfuriferula nivalis</name>
    <dbReference type="NCBI Taxonomy" id="2675298"/>
    <lineage>
        <taxon>Bacteria</taxon>
        <taxon>Pseudomonadati</taxon>
        <taxon>Pseudomonadota</taxon>
        <taxon>Betaproteobacteria</taxon>
        <taxon>Nitrosomonadales</taxon>
        <taxon>Sulfuricellaceae</taxon>
        <taxon>Sulfuriferula</taxon>
    </lineage>
</organism>
<keyword evidence="2" id="KW-1185">Reference proteome</keyword>
<dbReference type="KEGG" id="sniv:SFSGTM_02190"/>
<sequence length="93" mass="10934">MIKTFANKETAALFADERVRRLPPDIRQVARRKLAQLHHVTSVDDLQIPPGNRLERLSGDRLGQYSIRINDQWRVCFRFEDGNVFDVEIVDYH</sequence>
<dbReference type="PANTHER" id="PTHR40266:SF2">
    <property type="entry name" value="TOXIN HIGB-1"/>
    <property type="match status" value="1"/>
</dbReference>
<proteinExistence type="predicted"/>
<dbReference type="Gene3D" id="3.30.2310.20">
    <property type="entry name" value="RelE-like"/>
    <property type="match status" value="1"/>
</dbReference>
<dbReference type="InterPro" id="IPR035093">
    <property type="entry name" value="RelE/ParE_toxin_dom_sf"/>
</dbReference>